<evidence type="ECO:0000256" key="1">
    <source>
        <dbReference type="SAM" id="MobiDB-lite"/>
    </source>
</evidence>
<dbReference type="AlphaFoldDB" id="A0A197JGE0"/>
<evidence type="ECO:0000313" key="2">
    <source>
        <dbReference type="EMBL" id="OAQ24247.1"/>
    </source>
</evidence>
<reference evidence="2 3" key="1">
    <citation type="submission" date="2016-05" db="EMBL/GenBank/DDBJ databases">
        <title>Genome sequencing reveals origins of a unique bacterial endosymbiosis in the earliest lineages of terrestrial Fungi.</title>
        <authorList>
            <consortium name="DOE Joint Genome Institute"/>
            <person name="Uehling J."/>
            <person name="Gryganskyi A."/>
            <person name="Hameed K."/>
            <person name="Tschaplinski T."/>
            <person name="Misztal P."/>
            <person name="Wu S."/>
            <person name="Desiro A."/>
            <person name="Vande Pol N."/>
            <person name="Du Z.-Y."/>
            <person name="Zienkiewicz A."/>
            <person name="Zienkiewicz K."/>
            <person name="Morin E."/>
            <person name="Tisserant E."/>
            <person name="Splivallo R."/>
            <person name="Hainaut M."/>
            <person name="Henrissat B."/>
            <person name="Ohm R."/>
            <person name="Kuo A."/>
            <person name="Yan J."/>
            <person name="Lipzen A."/>
            <person name="Nolan M."/>
            <person name="Labutti K."/>
            <person name="Barry K."/>
            <person name="Goldstein A."/>
            <person name="Labbe J."/>
            <person name="Schadt C."/>
            <person name="Tuskan G."/>
            <person name="Grigoriev I."/>
            <person name="Martin F."/>
            <person name="Vilgalys R."/>
            <person name="Bonito G."/>
        </authorList>
    </citation>
    <scope>NUCLEOTIDE SEQUENCE [LARGE SCALE GENOMIC DNA]</scope>
    <source>
        <strain evidence="2 3">AG-77</strain>
    </source>
</reference>
<gene>
    <name evidence="2" type="ORF">K457DRAFT_902833</name>
</gene>
<proteinExistence type="predicted"/>
<feature type="region of interest" description="Disordered" evidence="1">
    <location>
        <begin position="1"/>
        <end position="22"/>
    </location>
</feature>
<evidence type="ECO:0000313" key="3">
    <source>
        <dbReference type="Proteomes" id="UP000078512"/>
    </source>
</evidence>
<keyword evidence="3" id="KW-1185">Reference proteome</keyword>
<organism evidence="2 3">
    <name type="scientific">Linnemannia elongata AG-77</name>
    <dbReference type="NCBI Taxonomy" id="1314771"/>
    <lineage>
        <taxon>Eukaryota</taxon>
        <taxon>Fungi</taxon>
        <taxon>Fungi incertae sedis</taxon>
        <taxon>Mucoromycota</taxon>
        <taxon>Mortierellomycotina</taxon>
        <taxon>Mortierellomycetes</taxon>
        <taxon>Mortierellales</taxon>
        <taxon>Mortierellaceae</taxon>
        <taxon>Linnemannia</taxon>
    </lineage>
</organism>
<dbReference type="EMBL" id="KV442098">
    <property type="protein sequence ID" value="OAQ24247.1"/>
    <property type="molecule type" value="Genomic_DNA"/>
</dbReference>
<name>A0A197JGE0_9FUNG</name>
<accession>A0A197JGE0</accession>
<dbReference type="Proteomes" id="UP000078512">
    <property type="component" value="Unassembled WGS sequence"/>
</dbReference>
<sequence>STSNSQHHPHKQLQNQNTETNASHTLSTSLYTTFSVRRHTQFKTICISSLQLSLRSWSASSSLLSRPPSLLSHKSPSLLNHSPCPPMNHSPCPLLNHRPARVTQRSALKASLALFCGPSVFRTSAMLCSRSAPTSTSSLLMPGPRVATFAPLPRMPSFPNLRLALPSALFGPWYGLSLLTSKRNWACASPHRPTA</sequence>
<feature type="non-terminal residue" evidence="2">
    <location>
        <position position="1"/>
    </location>
</feature>
<protein>
    <submittedName>
        <fullName evidence="2">Uncharacterized protein</fullName>
    </submittedName>
</protein>